<dbReference type="RefSeq" id="WP_189065261.1">
    <property type="nucleotide sequence ID" value="NZ_BMQM01000016.1"/>
</dbReference>
<sequence length="78" mass="8900">MFQPSEHAVRRYIERFAGNLSPAAANVHLKHIARNARFRRPLPGHARLYGSGNVNLVVQDDVILTVYRLTYRDGQWAA</sequence>
<name>A0ABQ2RU14_9DEIO</name>
<reference evidence="2" key="1">
    <citation type="journal article" date="2019" name="Int. J. Syst. Evol. Microbiol.">
        <title>The Global Catalogue of Microorganisms (GCM) 10K type strain sequencing project: providing services to taxonomists for standard genome sequencing and annotation.</title>
        <authorList>
            <consortium name="The Broad Institute Genomics Platform"/>
            <consortium name="The Broad Institute Genome Sequencing Center for Infectious Disease"/>
            <person name="Wu L."/>
            <person name="Ma J."/>
        </authorList>
    </citation>
    <scope>NUCLEOTIDE SEQUENCE [LARGE SCALE GENOMIC DNA]</scope>
    <source>
        <strain evidence="2">JCM 31404</strain>
    </source>
</reference>
<keyword evidence="2" id="KW-1185">Reference proteome</keyword>
<comment type="caution">
    <text evidence="1">The sequence shown here is derived from an EMBL/GenBank/DDBJ whole genome shotgun (WGS) entry which is preliminary data.</text>
</comment>
<evidence type="ECO:0000313" key="1">
    <source>
        <dbReference type="EMBL" id="GGR61560.1"/>
    </source>
</evidence>
<accession>A0ABQ2RU14</accession>
<gene>
    <name evidence="1" type="ORF">GCM10008959_24300</name>
</gene>
<evidence type="ECO:0000313" key="2">
    <source>
        <dbReference type="Proteomes" id="UP000634308"/>
    </source>
</evidence>
<dbReference type="EMBL" id="BMQM01000016">
    <property type="protein sequence ID" value="GGR61560.1"/>
    <property type="molecule type" value="Genomic_DNA"/>
</dbReference>
<proteinExistence type="predicted"/>
<organism evidence="1 2">
    <name type="scientific">Deinococcus seoulensis</name>
    <dbReference type="NCBI Taxonomy" id="1837379"/>
    <lineage>
        <taxon>Bacteria</taxon>
        <taxon>Thermotogati</taxon>
        <taxon>Deinococcota</taxon>
        <taxon>Deinococci</taxon>
        <taxon>Deinococcales</taxon>
        <taxon>Deinococcaceae</taxon>
        <taxon>Deinococcus</taxon>
    </lineage>
</organism>
<dbReference type="Proteomes" id="UP000634308">
    <property type="component" value="Unassembled WGS sequence"/>
</dbReference>
<protein>
    <recommendedName>
        <fullName evidence="3">Type II toxin-antitoxin system RelE/ParE family toxin</fullName>
    </recommendedName>
</protein>
<evidence type="ECO:0008006" key="3">
    <source>
        <dbReference type="Google" id="ProtNLM"/>
    </source>
</evidence>